<dbReference type="AlphaFoldDB" id="A0A1L9TUJ2"/>
<organism evidence="1 2">
    <name type="scientific">Aspergillus sydowii CBS 593.65</name>
    <dbReference type="NCBI Taxonomy" id="1036612"/>
    <lineage>
        <taxon>Eukaryota</taxon>
        <taxon>Fungi</taxon>
        <taxon>Dikarya</taxon>
        <taxon>Ascomycota</taxon>
        <taxon>Pezizomycotina</taxon>
        <taxon>Eurotiomycetes</taxon>
        <taxon>Eurotiomycetidae</taxon>
        <taxon>Eurotiales</taxon>
        <taxon>Aspergillaceae</taxon>
        <taxon>Aspergillus</taxon>
        <taxon>Aspergillus subgen. Nidulantes</taxon>
    </lineage>
</organism>
<sequence length="245" mass="28377">MSTYHRMMSMVNGGYEPGMVVWTKFHVPEELDTKECIGYFQPLVHAVGHQETLWSRAAENTNTILIVSLWYTAAELGDFTASPSAQLYTENLASKGITPLVLFETIYWPGNWFSSLSGSYLQLHWVYFSVPMTEAHHAQISEIRGMEPPALGISGRQKNPVQKHRNVQLWATRTEDGNGQEVQLMLWLHFWRDAKKAEWRNIVQHTNMNWGSPRTIGEGFIKGLEEARPMEWKEEIYEFKKLPRY</sequence>
<dbReference type="OrthoDB" id="3450712at2759"/>
<protein>
    <recommendedName>
        <fullName evidence="3">ABM domain-containing protein</fullName>
    </recommendedName>
</protein>
<evidence type="ECO:0000313" key="2">
    <source>
        <dbReference type="Proteomes" id="UP000184356"/>
    </source>
</evidence>
<dbReference type="Proteomes" id="UP000184356">
    <property type="component" value="Unassembled WGS sequence"/>
</dbReference>
<dbReference type="EMBL" id="KV878583">
    <property type="protein sequence ID" value="OJJ63018.1"/>
    <property type="molecule type" value="Genomic_DNA"/>
</dbReference>
<gene>
    <name evidence="1" type="ORF">ASPSYDRAFT_86666</name>
</gene>
<dbReference type="RefSeq" id="XP_040706824.1">
    <property type="nucleotide sequence ID" value="XM_040851709.1"/>
</dbReference>
<evidence type="ECO:0008006" key="3">
    <source>
        <dbReference type="Google" id="ProtNLM"/>
    </source>
</evidence>
<keyword evidence="2" id="KW-1185">Reference proteome</keyword>
<dbReference type="STRING" id="1036612.A0A1L9TUJ2"/>
<reference evidence="2" key="1">
    <citation type="journal article" date="2017" name="Genome Biol.">
        <title>Comparative genomics reveals high biological diversity and specific adaptations in the industrially and medically important fungal genus Aspergillus.</title>
        <authorList>
            <person name="de Vries R.P."/>
            <person name="Riley R."/>
            <person name="Wiebenga A."/>
            <person name="Aguilar-Osorio G."/>
            <person name="Amillis S."/>
            <person name="Uchima C.A."/>
            <person name="Anderluh G."/>
            <person name="Asadollahi M."/>
            <person name="Askin M."/>
            <person name="Barry K."/>
            <person name="Battaglia E."/>
            <person name="Bayram O."/>
            <person name="Benocci T."/>
            <person name="Braus-Stromeyer S.A."/>
            <person name="Caldana C."/>
            <person name="Canovas D."/>
            <person name="Cerqueira G.C."/>
            <person name="Chen F."/>
            <person name="Chen W."/>
            <person name="Choi C."/>
            <person name="Clum A."/>
            <person name="Dos Santos R.A."/>
            <person name="Damasio A.R."/>
            <person name="Diallinas G."/>
            <person name="Emri T."/>
            <person name="Fekete E."/>
            <person name="Flipphi M."/>
            <person name="Freyberg S."/>
            <person name="Gallo A."/>
            <person name="Gournas C."/>
            <person name="Habgood R."/>
            <person name="Hainaut M."/>
            <person name="Harispe M.L."/>
            <person name="Henrissat B."/>
            <person name="Hilden K.S."/>
            <person name="Hope R."/>
            <person name="Hossain A."/>
            <person name="Karabika E."/>
            <person name="Karaffa L."/>
            <person name="Karanyi Z."/>
            <person name="Krasevec N."/>
            <person name="Kuo A."/>
            <person name="Kusch H."/>
            <person name="LaButti K."/>
            <person name="Lagendijk E.L."/>
            <person name="Lapidus A."/>
            <person name="Levasseur A."/>
            <person name="Lindquist E."/>
            <person name="Lipzen A."/>
            <person name="Logrieco A.F."/>
            <person name="MacCabe A."/>
            <person name="Maekelae M.R."/>
            <person name="Malavazi I."/>
            <person name="Melin P."/>
            <person name="Meyer V."/>
            <person name="Mielnichuk N."/>
            <person name="Miskei M."/>
            <person name="Molnar A.P."/>
            <person name="Mule G."/>
            <person name="Ngan C.Y."/>
            <person name="Orejas M."/>
            <person name="Orosz E."/>
            <person name="Ouedraogo J.P."/>
            <person name="Overkamp K.M."/>
            <person name="Park H.-S."/>
            <person name="Perrone G."/>
            <person name="Piumi F."/>
            <person name="Punt P.J."/>
            <person name="Ram A.F."/>
            <person name="Ramon A."/>
            <person name="Rauscher S."/>
            <person name="Record E."/>
            <person name="Riano-Pachon D.M."/>
            <person name="Robert V."/>
            <person name="Roehrig J."/>
            <person name="Ruller R."/>
            <person name="Salamov A."/>
            <person name="Salih N.S."/>
            <person name="Samson R.A."/>
            <person name="Sandor E."/>
            <person name="Sanguinetti M."/>
            <person name="Schuetze T."/>
            <person name="Sepcic K."/>
            <person name="Shelest E."/>
            <person name="Sherlock G."/>
            <person name="Sophianopoulou V."/>
            <person name="Squina F.M."/>
            <person name="Sun H."/>
            <person name="Susca A."/>
            <person name="Todd R.B."/>
            <person name="Tsang A."/>
            <person name="Unkles S.E."/>
            <person name="van de Wiele N."/>
            <person name="van Rossen-Uffink D."/>
            <person name="Oliveira J.V."/>
            <person name="Vesth T.C."/>
            <person name="Visser J."/>
            <person name="Yu J.-H."/>
            <person name="Zhou M."/>
            <person name="Andersen M.R."/>
            <person name="Archer D.B."/>
            <person name="Baker S.E."/>
            <person name="Benoit I."/>
            <person name="Brakhage A.A."/>
            <person name="Braus G.H."/>
            <person name="Fischer R."/>
            <person name="Frisvad J.C."/>
            <person name="Goldman G.H."/>
            <person name="Houbraken J."/>
            <person name="Oakley B."/>
            <person name="Pocsi I."/>
            <person name="Scazzocchio C."/>
            <person name="Seiboth B."/>
            <person name="vanKuyk P.A."/>
            <person name="Wortman J."/>
            <person name="Dyer P.S."/>
            <person name="Grigoriev I.V."/>
        </authorList>
    </citation>
    <scope>NUCLEOTIDE SEQUENCE [LARGE SCALE GENOMIC DNA]</scope>
    <source>
        <strain evidence="2">CBS 593.65</strain>
    </source>
</reference>
<name>A0A1L9TUJ2_9EURO</name>
<dbReference type="VEuPathDB" id="FungiDB:ASPSYDRAFT_86666"/>
<evidence type="ECO:0000313" key="1">
    <source>
        <dbReference type="EMBL" id="OJJ63018.1"/>
    </source>
</evidence>
<accession>A0A1L9TUJ2</accession>
<dbReference type="GeneID" id="63767782"/>
<proteinExistence type="predicted"/>